<evidence type="ECO:0000313" key="1">
    <source>
        <dbReference type="EMBL" id="MEK7954345.1"/>
    </source>
</evidence>
<reference evidence="1 2" key="1">
    <citation type="submission" date="2024-04" db="EMBL/GenBank/DDBJ databases">
        <title>Luteolibacter sp. isolated from soil.</title>
        <authorList>
            <person name="An J."/>
        </authorList>
    </citation>
    <scope>NUCLEOTIDE SEQUENCE [LARGE SCALE GENOMIC DNA]</scope>
    <source>
        <strain evidence="1 2">Y139</strain>
    </source>
</reference>
<gene>
    <name evidence="1" type="ORF">WKV53_27760</name>
</gene>
<dbReference type="EMBL" id="JBBUKT010000018">
    <property type="protein sequence ID" value="MEK7954345.1"/>
    <property type="molecule type" value="Genomic_DNA"/>
</dbReference>
<evidence type="ECO:0000313" key="2">
    <source>
        <dbReference type="Proteomes" id="UP001371305"/>
    </source>
</evidence>
<organism evidence="1 2">
    <name type="scientific">Luteolibacter soli</name>
    <dbReference type="NCBI Taxonomy" id="3135280"/>
    <lineage>
        <taxon>Bacteria</taxon>
        <taxon>Pseudomonadati</taxon>
        <taxon>Verrucomicrobiota</taxon>
        <taxon>Verrucomicrobiia</taxon>
        <taxon>Verrucomicrobiales</taxon>
        <taxon>Verrucomicrobiaceae</taxon>
        <taxon>Luteolibacter</taxon>
    </lineage>
</organism>
<proteinExistence type="predicted"/>
<accession>A0ABU9B649</accession>
<evidence type="ECO:0008006" key="3">
    <source>
        <dbReference type="Google" id="ProtNLM"/>
    </source>
</evidence>
<comment type="caution">
    <text evidence="1">The sequence shown here is derived from an EMBL/GenBank/DDBJ whole genome shotgun (WGS) entry which is preliminary data.</text>
</comment>
<name>A0ABU9B649_9BACT</name>
<dbReference type="Proteomes" id="UP001371305">
    <property type="component" value="Unassembled WGS sequence"/>
</dbReference>
<sequence>MSAGQAADLISAALDHARTCGLKEVLVSITALTGFESPGPAFRRWAVRRWSTAGTGLKVAMVARPEHICPEKTGLLVAAEEGLNAHICQSEGEAEAWLEGSPR</sequence>
<keyword evidence="2" id="KW-1185">Reference proteome</keyword>
<protein>
    <recommendedName>
        <fullName evidence="3">STAS/SEC14 domain-containing protein</fullName>
    </recommendedName>
</protein>